<reference evidence="1" key="1">
    <citation type="submission" date="2009-12" db="EMBL/GenBank/DDBJ databases">
        <authorList>
            <person name="Weinstock G."/>
            <person name="Sodergren E."/>
            <person name="Clifton S."/>
            <person name="Fulton L."/>
            <person name="Fulton B."/>
            <person name="Courtney L."/>
            <person name="Fronick C."/>
            <person name="Harrison M."/>
            <person name="Strong C."/>
            <person name="Farmer C."/>
            <person name="Delahaunty K."/>
            <person name="Markovic C."/>
            <person name="Hall O."/>
            <person name="Minx P."/>
            <person name="Tomlinson C."/>
            <person name="Mitreva M."/>
            <person name="Nelson J."/>
            <person name="Hou S."/>
            <person name="Wollam A."/>
            <person name="Pepin K.H."/>
            <person name="Johnson M."/>
            <person name="Bhonagiri V."/>
            <person name="Nash W.E."/>
            <person name="Warren W."/>
            <person name="Chinwalla A."/>
            <person name="Mardis E.R."/>
            <person name="Wilson R.K."/>
        </authorList>
    </citation>
    <scope>NUCLEOTIDE SEQUENCE [LARGE SCALE GENOMIC DNA]</scope>
    <source>
        <strain evidence="1">DSM 15176</strain>
    </source>
</reference>
<accession>D1PNA3</accession>
<keyword evidence="2" id="KW-1185">Reference proteome</keyword>
<dbReference type="AlphaFoldDB" id="D1PNA3"/>
<evidence type="ECO:0000313" key="2">
    <source>
        <dbReference type="Proteomes" id="UP000003438"/>
    </source>
</evidence>
<name>D1PNA3_9FIRM</name>
<sequence length="56" mass="6435">MAMEDISISDWLTILSALGDYRDKHAALAKSMADYHQQEADAAVRLRQLIRDNFLR</sequence>
<comment type="caution">
    <text evidence="1">The sequence shown here is derived from an EMBL/GenBank/DDBJ whole genome shotgun (WGS) entry which is preliminary data.</text>
</comment>
<organism evidence="1 2">
    <name type="scientific">Subdoligranulum variabile DSM 15176</name>
    <dbReference type="NCBI Taxonomy" id="411471"/>
    <lineage>
        <taxon>Bacteria</taxon>
        <taxon>Bacillati</taxon>
        <taxon>Bacillota</taxon>
        <taxon>Clostridia</taxon>
        <taxon>Eubacteriales</taxon>
        <taxon>Oscillospiraceae</taxon>
        <taxon>Subdoligranulum</taxon>
    </lineage>
</organism>
<dbReference type="STRING" id="411471.SUBVAR_05822"/>
<dbReference type="EMBL" id="ACBY02000023">
    <property type="protein sequence ID" value="EFB76038.1"/>
    <property type="molecule type" value="Genomic_DNA"/>
</dbReference>
<dbReference type="HOGENOM" id="CLU_3012600_0_0_9"/>
<gene>
    <name evidence="1" type="ORF">SUBVAR_05822</name>
</gene>
<proteinExistence type="predicted"/>
<dbReference type="Proteomes" id="UP000003438">
    <property type="component" value="Unassembled WGS sequence"/>
</dbReference>
<evidence type="ECO:0000313" key="1">
    <source>
        <dbReference type="EMBL" id="EFB76038.1"/>
    </source>
</evidence>
<protein>
    <submittedName>
        <fullName evidence="1">Uncharacterized protein</fullName>
    </submittedName>
</protein>